<dbReference type="PANTHER" id="PTHR34986">
    <property type="entry name" value="EVOLVED BETA-GALACTOSIDASE SUBUNIT BETA"/>
    <property type="match status" value="1"/>
</dbReference>
<dbReference type="RefSeq" id="WP_231038098.1">
    <property type="nucleotide sequence ID" value="NZ_JACHFH010000038.1"/>
</dbReference>
<dbReference type="Pfam" id="PF04074">
    <property type="entry name" value="DUF386"/>
    <property type="match status" value="1"/>
</dbReference>
<protein>
    <submittedName>
        <fullName evidence="1">YhcH/YjgK/YiaL family protein</fullName>
    </submittedName>
</protein>
<dbReference type="GO" id="GO:0005829">
    <property type="term" value="C:cytosol"/>
    <property type="evidence" value="ECO:0007669"/>
    <property type="project" value="TreeGrafter"/>
</dbReference>
<dbReference type="NCBIfam" id="TIGR00022">
    <property type="entry name" value="YhcH/YjgK/YiaL family protein"/>
    <property type="match status" value="1"/>
</dbReference>
<dbReference type="PANTHER" id="PTHR34986:SF1">
    <property type="entry name" value="PROTEIN YIAL"/>
    <property type="match status" value="1"/>
</dbReference>
<reference evidence="1 2" key="1">
    <citation type="submission" date="2020-08" db="EMBL/GenBank/DDBJ databases">
        <title>Genomic Encyclopedia of Type Strains, Phase IV (KMG-IV): sequencing the most valuable type-strain genomes for metagenomic binning, comparative biology and taxonomic classification.</title>
        <authorList>
            <person name="Goeker M."/>
        </authorList>
    </citation>
    <scope>NUCLEOTIDE SEQUENCE [LARGE SCALE GENOMIC DNA]</scope>
    <source>
        <strain evidence="1 2">DSM 24661</strain>
    </source>
</reference>
<accession>A0A840UR66</accession>
<dbReference type="SUPFAM" id="SSF51197">
    <property type="entry name" value="Clavaminate synthase-like"/>
    <property type="match status" value="1"/>
</dbReference>
<comment type="caution">
    <text evidence="1">The sequence shown here is derived from an EMBL/GenBank/DDBJ whole genome shotgun (WGS) entry which is preliminary data.</text>
</comment>
<dbReference type="InterPro" id="IPR004375">
    <property type="entry name" value="NanQ/TabA/YiaL"/>
</dbReference>
<gene>
    <name evidence="1" type="ORF">HNR32_002377</name>
</gene>
<name>A0A840UR66_9FIRM</name>
<evidence type="ECO:0000313" key="2">
    <source>
        <dbReference type="Proteomes" id="UP000559117"/>
    </source>
</evidence>
<evidence type="ECO:0000313" key="1">
    <source>
        <dbReference type="EMBL" id="MBB5337218.1"/>
    </source>
</evidence>
<keyword evidence="2" id="KW-1185">Reference proteome</keyword>
<dbReference type="EMBL" id="JACHFH010000038">
    <property type="protein sequence ID" value="MBB5337218.1"/>
    <property type="molecule type" value="Genomic_DNA"/>
</dbReference>
<dbReference type="Proteomes" id="UP000559117">
    <property type="component" value="Unassembled WGS sequence"/>
</dbReference>
<dbReference type="AlphaFoldDB" id="A0A840UR66"/>
<dbReference type="Gene3D" id="2.60.120.370">
    <property type="entry name" value="YhcH/YjgK/YiaL"/>
    <property type="match status" value="1"/>
</dbReference>
<organism evidence="1 2">
    <name type="scientific">Pectinatus brassicae</name>
    <dbReference type="NCBI Taxonomy" id="862415"/>
    <lineage>
        <taxon>Bacteria</taxon>
        <taxon>Bacillati</taxon>
        <taxon>Bacillota</taxon>
        <taxon>Negativicutes</taxon>
        <taxon>Selenomonadales</taxon>
        <taxon>Selenomonadaceae</taxon>
        <taxon>Pectinatus</taxon>
    </lineage>
</organism>
<dbReference type="InterPro" id="IPR037012">
    <property type="entry name" value="NanQ/TabA/YiaL_sf"/>
</dbReference>
<sequence>MTEGLMEEKMIFGNCNHLENFNLSADIMKCFKYFQENDLANKKAGSYEIDGRRIFVNIDEYTTQIQEERFWEAHRKYLDVHVLLKGEEQIDITFLHNMQQNPYDEEKDFLTLEGNKQGSIYLQEIGDFLVCYPQDVHRTAVKITEKTAVKKCIFKIAIA</sequence>
<proteinExistence type="predicted"/>